<keyword evidence="4 10" id="KW-0436">Ligase</keyword>
<keyword evidence="14" id="KW-1185">Reference proteome</keyword>
<dbReference type="InterPro" id="IPR004527">
    <property type="entry name" value="Glu-tRNA-ligase_bac/mito"/>
</dbReference>
<dbReference type="InterPro" id="IPR020751">
    <property type="entry name" value="aa-tRNA-synth_I_codon-bd_sub2"/>
</dbReference>
<dbReference type="HAMAP" id="MF_00022">
    <property type="entry name" value="Glu_tRNA_synth_type1"/>
    <property type="match status" value="1"/>
</dbReference>
<dbReference type="InterPro" id="IPR014729">
    <property type="entry name" value="Rossmann-like_a/b/a_fold"/>
</dbReference>
<proteinExistence type="inferred from homology"/>
<feature type="domain" description="Aminoacyl-tRNA synthetase class I anticodon-binding" evidence="12">
    <location>
        <begin position="463"/>
        <end position="582"/>
    </location>
</feature>
<dbReference type="GO" id="GO:0004818">
    <property type="term" value="F:glutamate-tRNA ligase activity"/>
    <property type="evidence" value="ECO:0007669"/>
    <property type="project" value="UniProtKB-EC"/>
</dbReference>
<dbReference type="Pfam" id="PF00749">
    <property type="entry name" value="tRNA-synt_1c"/>
    <property type="match status" value="1"/>
</dbReference>
<dbReference type="GO" id="GO:0005524">
    <property type="term" value="F:ATP binding"/>
    <property type="evidence" value="ECO:0007669"/>
    <property type="project" value="UniProtKB-KW"/>
</dbReference>
<dbReference type="NCBIfam" id="TIGR00464">
    <property type="entry name" value="gltX_bact"/>
    <property type="match status" value="1"/>
</dbReference>
<feature type="domain" description="Glutamyl/glutaminyl-tRNA synthetase class Ib catalytic" evidence="11">
    <location>
        <begin position="113"/>
        <end position="430"/>
    </location>
</feature>
<accession>A0A8T0GT73</accession>
<evidence type="ECO:0000313" key="13">
    <source>
        <dbReference type="EMBL" id="KAG0562876.1"/>
    </source>
</evidence>
<evidence type="ECO:0000313" key="14">
    <source>
        <dbReference type="Proteomes" id="UP000822688"/>
    </source>
</evidence>
<evidence type="ECO:0000256" key="10">
    <source>
        <dbReference type="RuleBase" id="RU363037"/>
    </source>
</evidence>
<dbReference type="GO" id="GO:0009791">
    <property type="term" value="P:post-embryonic development"/>
    <property type="evidence" value="ECO:0007669"/>
    <property type="project" value="UniProtKB-ARBA"/>
</dbReference>
<dbReference type="PANTHER" id="PTHR43311">
    <property type="entry name" value="GLUTAMATE--TRNA LIGASE"/>
    <property type="match status" value="1"/>
</dbReference>
<evidence type="ECO:0000256" key="8">
    <source>
        <dbReference type="ARBA" id="ARBA00023146"/>
    </source>
</evidence>
<evidence type="ECO:0000259" key="12">
    <source>
        <dbReference type="Pfam" id="PF19269"/>
    </source>
</evidence>
<dbReference type="InterPro" id="IPR045462">
    <property type="entry name" value="aa-tRNA-synth_I_cd-bd"/>
</dbReference>
<keyword evidence="8 10" id="KW-0030">Aminoacyl-tRNA synthetase</keyword>
<dbReference type="InterPro" id="IPR049940">
    <property type="entry name" value="GluQ/Sye"/>
</dbReference>
<dbReference type="GO" id="GO:0008270">
    <property type="term" value="F:zinc ion binding"/>
    <property type="evidence" value="ECO:0007669"/>
    <property type="project" value="InterPro"/>
</dbReference>
<evidence type="ECO:0000256" key="9">
    <source>
        <dbReference type="ARBA" id="ARBA00030865"/>
    </source>
</evidence>
<dbReference type="PROSITE" id="PS00178">
    <property type="entry name" value="AA_TRNA_LIGASE_I"/>
    <property type="match status" value="1"/>
</dbReference>
<dbReference type="PANTHER" id="PTHR43311:SF2">
    <property type="entry name" value="GLUTAMATE--TRNA LIGASE, MITOCHONDRIAL-RELATED"/>
    <property type="match status" value="1"/>
</dbReference>
<dbReference type="Gene3D" id="3.40.50.620">
    <property type="entry name" value="HUPs"/>
    <property type="match status" value="1"/>
</dbReference>
<evidence type="ECO:0000256" key="1">
    <source>
        <dbReference type="ARBA" id="ARBA00004173"/>
    </source>
</evidence>
<comment type="similarity">
    <text evidence="2">Belongs to the class-I aminoacyl-tRNA synthetase family. Glutamate--tRNA ligase type 1 subfamily.</text>
</comment>
<dbReference type="GO" id="GO:0006424">
    <property type="term" value="P:glutamyl-tRNA aminoacylation"/>
    <property type="evidence" value="ECO:0007669"/>
    <property type="project" value="InterPro"/>
</dbReference>
<keyword evidence="5 10" id="KW-0547">Nucleotide-binding</keyword>
<evidence type="ECO:0000259" key="11">
    <source>
        <dbReference type="Pfam" id="PF00749"/>
    </source>
</evidence>
<dbReference type="GO" id="GO:0000049">
    <property type="term" value="F:tRNA binding"/>
    <property type="evidence" value="ECO:0007669"/>
    <property type="project" value="InterPro"/>
</dbReference>
<dbReference type="InterPro" id="IPR001412">
    <property type="entry name" value="aa-tRNA-synth_I_CS"/>
</dbReference>
<organism evidence="13 14">
    <name type="scientific">Ceratodon purpureus</name>
    <name type="common">Fire moss</name>
    <name type="synonym">Dicranum purpureum</name>
    <dbReference type="NCBI Taxonomy" id="3225"/>
    <lineage>
        <taxon>Eukaryota</taxon>
        <taxon>Viridiplantae</taxon>
        <taxon>Streptophyta</taxon>
        <taxon>Embryophyta</taxon>
        <taxon>Bryophyta</taxon>
        <taxon>Bryophytina</taxon>
        <taxon>Bryopsida</taxon>
        <taxon>Dicranidae</taxon>
        <taxon>Pseudoditrichales</taxon>
        <taxon>Ditrichaceae</taxon>
        <taxon>Ceratodon</taxon>
    </lineage>
</organism>
<evidence type="ECO:0000256" key="7">
    <source>
        <dbReference type="ARBA" id="ARBA00022917"/>
    </source>
</evidence>
<protein>
    <recommendedName>
        <fullName evidence="3">glutamate--tRNA ligase</fullName>
        <ecNumber evidence="3">6.1.1.17</ecNumber>
    </recommendedName>
    <alternativeName>
        <fullName evidence="9">Glutamyl-tRNA synthetase</fullName>
    </alternativeName>
</protein>
<name>A0A8T0GT73_CERPU</name>
<dbReference type="GO" id="GO:0048608">
    <property type="term" value="P:reproductive structure development"/>
    <property type="evidence" value="ECO:0007669"/>
    <property type="project" value="UniProtKB-ARBA"/>
</dbReference>
<dbReference type="CDD" id="cd00808">
    <property type="entry name" value="GluRS_core"/>
    <property type="match status" value="1"/>
</dbReference>
<gene>
    <name evidence="13" type="ORF">KC19_9G178700</name>
</gene>
<evidence type="ECO:0000256" key="4">
    <source>
        <dbReference type="ARBA" id="ARBA00022598"/>
    </source>
</evidence>
<dbReference type="InterPro" id="IPR020058">
    <property type="entry name" value="Glu/Gln-tRNA-synth_Ib_cat-dom"/>
</dbReference>
<dbReference type="EC" id="6.1.1.17" evidence="3"/>
<evidence type="ECO:0000256" key="3">
    <source>
        <dbReference type="ARBA" id="ARBA00012835"/>
    </source>
</evidence>
<dbReference type="PRINTS" id="PR00987">
    <property type="entry name" value="TRNASYNTHGLU"/>
</dbReference>
<reference evidence="13" key="1">
    <citation type="submission" date="2020-06" db="EMBL/GenBank/DDBJ databases">
        <title>WGS assembly of Ceratodon purpureus strain R40.</title>
        <authorList>
            <person name="Carey S.B."/>
            <person name="Jenkins J."/>
            <person name="Shu S."/>
            <person name="Lovell J.T."/>
            <person name="Sreedasyam A."/>
            <person name="Maumus F."/>
            <person name="Tiley G.P."/>
            <person name="Fernandez-Pozo N."/>
            <person name="Barry K."/>
            <person name="Chen C."/>
            <person name="Wang M."/>
            <person name="Lipzen A."/>
            <person name="Daum C."/>
            <person name="Saski C.A."/>
            <person name="Payton A.C."/>
            <person name="Mcbreen J.C."/>
            <person name="Conrad R.E."/>
            <person name="Kollar L.M."/>
            <person name="Olsson S."/>
            <person name="Huttunen S."/>
            <person name="Landis J.B."/>
            <person name="Wickett N.J."/>
            <person name="Johnson M.G."/>
            <person name="Rensing S.A."/>
            <person name="Grimwood J."/>
            <person name="Schmutz J."/>
            <person name="Mcdaniel S.F."/>
        </authorList>
    </citation>
    <scope>NUCLEOTIDE SEQUENCE</scope>
    <source>
        <strain evidence="13">R40</strain>
    </source>
</reference>
<keyword evidence="6 10" id="KW-0067">ATP-binding</keyword>
<dbReference type="EMBL" id="CM026430">
    <property type="protein sequence ID" value="KAG0562876.1"/>
    <property type="molecule type" value="Genomic_DNA"/>
</dbReference>
<dbReference type="Proteomes" id="UP000822688">
    <property type="component" value="Chromosome 9"/>
</dbReference>
<dbReference type="InterPro" id="IPR008925">
    <property type="entry name" value="aa_tRNA-synth_I_cd-bd_sf"/>
</dbReference>
<comment type="subcellular location">
    <subcellularLocation>
        <location evidence="1">Mitochondrion</location>
    </subcellularLocation>
</comment>
<dbReference type="InterPro" id="IPR000924">
    <property type="entry name" value="Glu/Gln-tRNA-synth"/>
</dbReference>
<keyword evidence="7 10" id="KW-0648">Protein biosynthesis</keyword>
<dbReference type="InterPro" id="IPR033910">
    <property type="entry name" value="GluRS_core"/>
</dbReference>
<evidence type="ECO:0000256" key="2">
    <source>
        <dbReference type="ARBA" id="ARBA00007894"/>
    </source>
</evidence>
<evidence type="ECO:0000256" key="5">
    <source>
        <dbReference type="ARBA" id="ARBA00022741"/>
    </source>
</evidence>
<dbReference type="SUPFAM" id="SSF52374">
    <property type="entry name" value="Nucleotidylyl transferase"/>
    <property type="match status" value="1"/>
</dbReference>
<dbReference type="FunFam" id="3.40.50.620:FF:000045">
    <property type="entry name" value="Glutamate--tRNA ligase, mitochondrial"/>
    <property type="match status" value="1"/>
</dbReference>
<sequence>MALRCRQSLAPAVAAQYIASSLKAPRAANCGARKGVGNGNAHMVVLYSGSTAAQERLGSGSWVGGFLNPLESLAGSAFRTARKVAPGGLLIARASTHKAAVQGDGTGNLKGSQIRVRFAPSPTGNLHVGGARTALFNYLYAKSVGGKFILRIEDTDLERSTKESEEAVIRDLQWLGLDWDEGPDKDGEYGPYRQSERTHVYKEYADKLLSSGHVYQCFCSDEELEAMREEAKAKNLPPRYTGKWGSASQAEIDAELEKGTPYTYRFRVPQEGSVTIHDLIRGEVTWKKDTLGDFVVLRSNGQPVYNFCVAVDDATMKISHVIRAEEHLPNTLRQALIYNALGFSMPQFGHVSLILAPDRSKLSKRHGATSVGQFREMGYLASAMVNYLALLGWNDGSEDEIFTVDQIIEKFSIDRVTKSGAIFDQTKLGWLNGQHLRLLPTEEVATMFKDQWIKAGLLTESIPDSFVNVAVELVKNGTEVVAESEKYLLSILDYPLNETLASSAVKEVVDDNIAEVANAILEAYDNGELQAAIDGGHDTWSKWIKGMGKGFKRKGKRLFMPVRVLLTGAMQGPEVGAVLGLLKDGESSGAVTEKAGLVPLEERIKNLRAVDWASVTSKLAENVSQETEPALSH</sequence>
<dbReference type="AlphaFoldDB" id="A0A8T0GT73"/>
<dbReference type="Pfam" id="PF19269">
    <property type="entry name" value="Anticodon_2"/>
    <property type="match status" value="1"/>
</dbReference>
<dbReference type="Gene3D" id="1.10.10.350">
    <property type="match status" value="1"/>
</dbReference>
<evidence type="ECO:0000256" key="6">
    <source>
        <dbReference type="ARBA" id="ARBA00022840"/>
    </source>
</evidence>
<dbReference type="SUPFAM" id="SSF48163">
    <property type="entry name" value="An anticodon-binding domain of class I aminoacyl-tRNA synthetases"/>
    <property type="match status" value="1"/>
</dbReference>
<comment type="caution">
    <text evidence="13">The sequence shown here is derived from an EMBL/GenBank/DDBJ whole genome shotgun (WGS) entry which is preliminary data.</text>
</comment>
<dbReference type="GO" id="GO:0005739">
    <property type="term" value="C:mitochondrion"/>
    <property type="evidence" value="ECO:0007669"/>
    <property type="project" value="UniProtKB-SubCell"/>
</dbReference>